<reference evidence="6" key="1">
    <citation type="submission" date="2021-01" db="EMBL/GenBank/DDBJ databases">
        <authorList>
            <consortium name="Aspergillus puulaauensis MK2 genome sequencing consortium"/>
            <person name="Kazuki M."/>
            <person name="Futagami T."/>
        </authorList>
    </citation>
    <scope>NUCLEOTIDE SEQUENCE</scope>
    <source>
        <strain evidence="6">MK2</strain>
    </source>
</reference>
<dbReference type="InterPro" id="IPR002523">
    <property type="entry name" value="MgTranspt_CorA/ZnTranspt_ZntB"/>
</dbReference>
<dbReference type="GO" id="GO:0000287">
    <property type="term" value="F:magnesium ion binding"/>
    <property type="evidence" value="ECO:0007669"/>
    <property type="project" value="TreeGrafter"/>
</dbReference>
<evidence type="ECO:0000256" key="4">
    <source>
        <dbReference type="ARBA" id="ARBA00023136"/>
    </source>
</evidence>
<protein>
    <submittedName>
        <fullName evidence="6">Uncharacterized protein</fullName>
    </submittedName>
</protein>
<proteinExistence type="predicted"/>
<dbReference type="OrthoDB" id="3231000at2759"/>
<reference evidence="6" key="2">
    <citation type="submission" date="2021-02" db="EMBL/GenBank/DDBJ databases">
        <title>Aspergillus puulaauensis MK2 genome sequence.</title>
        <authorList>
            <person name="Futagami T."/>
            <person name="Mori K."/>
            <person name="Kadooka C."/>
            <person name="Tanaka T."/>
        </authorList>
    </citation>
    <scope>NUCLEOTIDE SEQUENCE</scope>
    <source>
        <strain evidence="6">MK2</strain>
    </source>
</reference>
<evidence type="ECO:0000256" key="3">
    <source>
        <dbReference type="ARBA" id="ARBA00022989"/>
    </source>
</evidence>
<name>A0A7R8AHR0_9EURO</name>
<dbReference type="PANTHER" id="PTHR46494">
    <property type="entry name" value="CORA FAMILY METAL ION TRANSPORTER (EUROFUNG)"/>
    <property type="match status" value="1"/>
</dbReference>
<dbReference type="GeneID" id="64969904"/>
<evidence type="ECO:0000256" key="5">
    <source>
        <dbReference type="SAM" id="Phobius"/>
    </source>
</evidence>
<keyword evidence="7" id="KW-1185">Reference proteome</keyword>
<feature type="transmembrane region" description="Helical" evidence="5">
    <location>
        <begin position="120"/>
        <end position="141"/>
    </location>
</feature>
<comment type="subcellular location">
    <subcellularLocation>
        <location evidence="1">Cell membrane</location>
        <topology evidence="1">Multi-pass membrane protein</topology>
    </subcellularLocation>
</comment>
<dbReference type="GO" id="GO:0015095">
    <property type="term" value="F:magnesium ion transmembrane transporter activity"/>
    <property type="evidence" value="ECO:0007669"/>
    <property type="project" value="TreeGrafter"/>
</dbReference>
<evidence type="ECO:0000256" key="1">
    <source>
        <dbReference type="ARBA" id="ARBA00004651"/>
    </source>
</evidence>
<evidence type="ECO:0000313" key="7">
    <source>
        <dbReference type="Proteomes" id="UP000654913"/>
    </source>
</evidence>
<dbReference type="Proteomes" id="UP000654913">
    <property type="component" value="Chromosome 2"/>
</dbReference>
<keyword evidence="3 5" id="KW-1133">Transmembrane helix</keyword>
<feature type="transmembrane region" description="Helical" evidence="5">
    <location>
        <begin position="89"/>
        <end position="108"/>
    </location>
</feature>
<dbReference type="AlphaFoldDB" id="A0A7R8AHR0"/>
<dbReference type="Gene3D" id="1.20.58.340">
    <property type="entry name" value="Magnesium transport protein CorA, transmembrane region"/>
    <property type="match status" value="1"/>
</dbReference>
<keyword evidence="4 5" id="KW-0472">Membrane</keyword>
<dbReference type="KEGG" id="apuu:APUU_20331A"/>
<evidence type="ECO:0000256" key="2">
    <source>
        <dbReference type="ARBA" id="ARBA00022692"/>
    </source>
</evidence>
<dbReference type="RefSeq" id="XP_041552093.1">
    <property type="nucleotide sequence ID" value="XM_041698960.1"/>
</dbReference>
<keyword evidence="2 5" id="KW-0812">Transmembrane</keyword>
<gene>
    <name evidence="6" type="ORF">APUU_20331A</name>
</gene>
<dbReference type="InterPro" id="IPR045863">
    <property type="entry name" value="CorA_TM1_TM2"/>
</dbReference>
<dbReference type="GO" id="GO:0005886">
    <property type="term" value="C:plasma membrane"/>
    <property type="evidence" value="ECO:0007669"/>
    <property type="project" value="UniProtKB-SubCell"/>
</dbReference>
<dbReference type="Pfam" id="PF01544">
    <property type="entry name" value="CorA"/>
    <property type="match status" value="1"/>
</dbReference>
<organism evidence="6 7">
    <name type="scientific">Aspergillus puulaauensis</name>
    <dbReference type="NCBI Taxonomy" id="1220207"/>
    <lineage>
        <taxon>Eukaryota</taxon>
        <taxon>Fungi</taxon>
        <taxon>Dikarya</taxon>
        <taxon>Ascomycota</taxon>
        <taxon>Pezizomycotina</taxon>
        <taxon>Eurotiomycetes</taxon>
        <taxon>Eurotiomycetidae</taxon>
        <taxon>Eurotiales</taxon>
        <taxon>Aspergillaceae</taxon>
        <taxon>Aspergillus</taxon>
    </lineage>
</organism>
<evidence type="ECO:0000313" key="6">
    <source>
        <dbReference type="EMBL" id="BCS19899.1"/>
    </source>
</evidence>
<accession>A0A7R8AHR0</accession>
<dbReference type="SUPFAM" id="SSF144083">
    <property type="entry name" value="Magnesium transport protein CorA, transmembrane region"/>
    <property type="match status" value="1"/>
</dbReference>
<dbReference type="PANTHER" id="PTHR46494:SF1">
    <property type="entry name" value="CORA FAMILY METAL ION TRANSPORTER (EUROFUNG)"/>
    <property type="match status" value="1"/>
</dbReference>
<dbReference type="EMBL" id="AP024444">
    <property type="protein sequence ID" value="BCS19899.1"/>
    <property type="molecule type" value="Genomic_DNA"/>
</dbReference>
<dbReference type="GO" id="GO:0015087">
    <property type="term" value="F:cobalt ion transmembrane transporter activity"/>
    <property type="evidence" value="ECO:0007669"/>
    <property type="project" value="TreeGrafter"/>
</dbReference>
<sequence length="208" mass="23582">MPETWQDLRSLAQLLHSDLTGLQRLLSIEAAKSLISDAEARLLRDLSLVTDSAISYERSIERQAQIQTTAMAVEEAEETYKQARSMEKLTAIAWIYIPLSFSATFFGMNVAQLNESGPHIGYYFMLLAITLMIFSGTALLYTEWWRGKAFAWRERIQPGHTCRPRELSVAHLLWLTVRWALMEKILCGIRIPGRWKRSSASAADSGSV</sequence>
<dbReference type="GO" id="GO:0050897">
    <property type="term" value="F:cobalt ion binding"/>
    <property type="evidence" value="ECO:0007669"/>
    <property type="project" value="TreeGrafter"/>
</dbReference>